<dbReference type="CDD" id="cd16917">
    <property type="entry name" value="HATPase_UhpB-NarQ-NarX-like"/>
    <property type="match status" value="1"/>
</dbReference>
<protein>
    <recommendedName>
        <fullName evidence="2">histidine kinase</fullName>
        <ecNumber evidence="2">2.7.13.3</ecNumber>
    </recommendedName>
</protein>
<feature type="transmembrane region" description="Helical" evidence="9">
    <location>
        <begin position="161"/>
        <end position="183"/>
    </location>
</feature>
<evidence type="ECO:0000256" key="3">
    <source>
        <dbReference type="ARBA" id="ARBA00022553"/>
    </source>
</evidence>
<reference evidence="13" key="1">
    <citation type="submission" date="2016-10" db="EMBL/GenBank/DDBJ databases">
        <authorList>
            <person name="Varghese N."/>
        </authorList>
    </citation>
    <scope>NUCLEOTIDE SEQUENCE [LARGE SCALE GENOMIC DNA]</scope>
    <source>
        <strain evidence="13">DSM 45096 / BCRC 16803 / CGMCC 4.1857 / CIP 109030 / JCM 12277 / KCTC 19219 / NBRC 100920 / 33214</strain>
    </source>
</reference>
<gene>
    <name evidence="12" type="ORF">SAMN05414137_101528</name>
</gene>
<dbReference type="Pfam" id="PF07730">
    <property type="entry name" value="HisKA_3"/>
    <property type="match status" value="1"/>
</dbReference>
<keyword evidence="7" id="KW-0067">ATP-binding</keyword>
<dbReference type="InterPro" id="IPR036890">
    <property type="entry name" value="HATPase_C_sf"/>
</dbReference>
<keyword evidence="4" id="KW-0808">Transferase</keyword>
<evidence type="ECO:0000259" key="11">
    <source>
        <dbReference type="Pfam" id="PF23539"/>
    </source>
</evidence>
<accession>A0A1H7G5Y5</accession>
<keyword evidence="9" id="KW-1133">Transmembrane helix</keyword>
<evidence type="ECO:0000256" key="8">
    <source>
        <dbReference type="ARBA" id="ARBA00023012"/>
    </source>
</evidence>
<evidence type="ECO:0000256" key="5">
    <source>
        <dbReference type="ARBA" id="ARBA00022741"/>
    </source>
</evidence>
<evidence type="ECO:0000313" key="12">
    <source>
        <dbReference type="EMBL" id="SEK32867.1"/>
    </source>
</evidence>
<proteinExistence type="predicted"/>
<keyword evidence="6 12" id="KW-0418">Kinase</keyword>
<evidence type="ECO:0000313" key="13">
    <source>
        <dbReference type="Proteomes" id="UP000183015"/>
    </source>
</evidence>
<dbReference type="InterPro" id="IPR055558">
    <property type="entry name" value="DUF7134"/>
</dbReference>
<dbReference type="EC" id="2.7.13.3" evidence="2"/>
<dbReference type="SUPFAM" id="SSF55874">
    <property type="entry name" value="ATPase domain of HSP90 chaperone/DNA topoisomerase II/histidine kinase"/>
    <property type="match status" value="1"/>
</dbReference>
<keyword evidence="13" id="KW-1185">Reference proteome</keyword>
<dbReference type="InterPro" id="IPR050482">
    <property type="entry name" value="Sensor_HK_TwoCompSys"/>
</dbReference>
<dbReference type="Gene3D" id="3.30.565.10">
    <property type="entry name" value="Histidine kinase-like ATPase, C-terminal domain"/>
    <property type="match status" value="1"/>
</dbReference>
<dbReference type="PANTHER" id="PTHR24421:SF10">
    <property type="entry name" value="NITRATE_NITRITE SENSOR PROTEIN NARQ"/>
    <property type="match status" value="1"/>
</dbReference>
<keyword evidence="8" id="KW-0902">Two-component regulatory system</keyword>
<dbReference type="GO" id="GO:0000155">
    <property type="term" value="F:phosphorelay sensor kinase activity"/>
    <property type="evidence" value="ECO:0007669"/>
    <property type="project" value="InterPro"/>
</dbReference>
<dbReference type="AlphaFoldDB" id="A0A1H7G5Y5"/>
<evidence type="ECO:0000259" key="10">
    <source>
        <dbReference type="Pfam" id="PF07730"/>
    </source>
</evidence>
<dbReference type="Gene3D" id="1.20.5.1930">
    <property type="match status" value="1"/>
</dbReference>
<organism evidence="12 13">
    <name type="scientific">Streptacidiphilus jiangxiensis</name>
    <dbReference type="NCBI Taxonomy" id="235985"/>
    <lineage>
        <taxon>Bacteria</taxon>
        <taxon>Bacillati</taxon>
        <taxon>Actinomycetota</taxon>
        <taxon>Actinomycetes</taxon>
        <taxon>Kitasatosporales</taxon>
        <taxon>Streptomycetaceae</taxon>
        <taxon>Streptacidiphilus</taxon>
    </lineage>
</organism>
<evidence type="ECO:0000256" key="7">
    <source>
        <dbReference type="ARBA" id="ARBA00022840"/>
    </source>
</evidence>
<keyword evidence="3" id="KW-0597">Phosphoprotein</keyword>
<keyword evidence="5" id="KW-0547">Nucleotide-binding</keyword>
<keyword evidence="9" id="KW-0812">Transmembrane</keyword>
<evidence type="ECO:0000256" key="2">
    <source>
        <dbReference type="ARBA" id="ARBA00012438"/>
    </source>
</evidence>
<dbReference type="GO" id="GO:0016020">
    <property type="term" value="C:membrane"/>
    <property type="evidence" value="ECO:0007669"/>
    <property type="project" value="InterPro"/>
</dbReference>
<dbReference type="PANTHER" id="PTHR24421">
    <property type="entry name" value="NITRATE/NITRITE SENSOR PROTEIN NARX-RELATED"/>
    <property type="match status" value="1"/>
</dbReference>
<dbReference type="STRING" id="235985.SAMN05414137_101528"/>
<evidence type="ECO:0000256" key="1">
    <source>
        <dbReference type="ARBA" id="ARBA00000085"/>
    </source>
</evidence>
<comment type="catalytic activity">
    <reaction evidence="1">
        <text>ATP + protein L-histidine = ADP + protein N-phospho-L-histidine.</text>
        <dbReference type="EC" id="2.7.13.3"/>
    </reaction>
</comment>
<sequence>MSERVDRFADAVEAKVGGRLGAATLRADPLPASGRRRQLVDAVVALLFLMVVVRPALNTPNVSSPPLDVVLLAGVAAVPLAWRRRTPLAALWAQLAVDVALMALHAYPDVLFAASLVAAVALYSAVAHSPYRQLALASLPVAAVVLVLLVSRAQLPHFPNWIVGALLLFPIVAAAFGQRLWALRAEESRARMRMLELDRIEALRQAVEHERARIARELHDVVTHNVSVMVISAGAARMVVEQNPAMAKEALQAIETGGRAAMSDLRNVMGLLTMDATGSGSGEEAAAAAELAPQPGLDGLEALVSRMRLAGIGIELQVTGERRALSPGLELTAYRVVQEALTNMIKHAVGARAAIQVEYGTSELTVEVANTEGHAGAAAATGSSKGLIGLRERLALYGGTLQAGPRLTGGYRVKASIPLDLMEDA</sequence>
<evidence type="ECO:0000256" key="6">
    <source>
        <dbReference type="ARBA" id="ARBA00022777"/>
    </source>
</evidence>
<evidence type="ECO:0000256" key="4">
    <source>
        <dbReference type="ARBA" id="ARBA00022679"/>
    </source>
</evidence>
<dbReference type="Pfam" id="PF23539">
    <property type="entry name" value="DUF7134"/>
    <property type="match status" value="1"/>
</dbReference>
<dbReference type="InterPro" id="IPR011712">
    <property type="entry name" value="Sig_transdc_His_kin_sub3_dim/P"/>
</dbReference>
<name>A0A1H7G5Y5_STRJI</name>
<feature type="domain" description="Signal transduction histidine kinase subgroup 3 dimerisation and phosphoacceptor" evidence="10">
    <location>
        <begin position="210"/>
        <end position="272"/>
    </location>
</feature>
<dbReference type="Proteomes" id="UP000183015">
    <property type="component" value="Unassembled WGS sequence"/>
</dbReference>
<evidence type="ECO:0000256" key="9">
    <source>
        <dbReference type="SAM" id="Phobius"/>
    </source>
</evidence>
<dbReference type="GO" id="GO:0005524">
    <property type="term" value="F:ATP binding"/>
    <property type="evidence" value="ECO:0007669"/>
    <property type="project" value="UniProtKB-KW"/>
</dbReference>
<feature type="domain" description="DUF7134" evidence="11">
    <location>
        <begin position="35"/>
        <end position="174"/>
    </location>
</feature>
<keyword evidence="9" id="KW-0472">Membrane</keyword>
<dbReference type="eggNOG" id="COG4585">
    <property type="taxonomic scope" value="Bacteria"/>
</dbReference>
<feature type="transmembrane region" description="Helical" evidence="9">
    <location>
        <begin position="134"/>
        <end position="155"/>
    </location>
</feature>
<dbReference type="GO" id="GO:0046983">
    <property type="term" value="F:protein dimerization activity"/>
    <property type="evidence" value="ECO:0007669"/>
    <property type="project" value="InterPro"/>
</dbReference>
<feature type="transmembrane region" description="Helical" evidence="9">
    <location>
        <begin position="110"/>
        <end position="127"/>
    </location>
</feature>
<dbReference type="RefSeq" id="WP_236656629.1">
    <property type="nucleotide sequence ID" value="NZ_BBPN01000053.1"/>
</dbReference>
<feature type="transmembrane region" description="Helical" evidence="9">
    <location>
        <begin position="39"/>
        <end position="57"/>
    </location>
</feature>
<dbReference type="EMBL" id="FOAZ01000001">
    <property type="protein sequence ID" value="SEK32867.1"/>
    <property type="molecule type" value="Genomic_DNA"/>
</dbReference>